<reference evidence="2" key="1">
    <citation type="submission" date="2023-10" db="EMBL/GenBank/DDBJ databases">
        <title>Genome assemblies of two species of porcelain crab, Petrolisthes cinctipes and Petrolisthes manimaculis (Anomura: Porcellanidae).</title>
        <authorList>
            <person name="Angst P."/>
        </authorList>
    </citation>
    <scope>NUCLEOTIDE SEQUENCE</scope>
    <source>
        <strain evidence="2">PB745_01</strain>
        <tissue evidence="2">Gill</tissue>
    </source>
</reference>
<comment type="caution">
    <text evidence="2">The sequence shown here is derived from an EMBL/GenBank/DDBJ whole genome shotgun (WGS) entry which is preliminary data.</text>
</comment>
<feature type="region of interest" description="Disordered" evidence="1">
    <location>
        <begin position="50"/>
        <end position="85"/>
    </location>
</feature>
<name>A0AAE1FTM7_PETCI</name>
<sequence length="85" mass="9801">MTWNEALITGSNQVTTTITIFWHKQEQKMHQNNNYERVKKTNVSEDVKRMDDDSGWMSHLPPVTSPPQQHDPCKPHSLSLNATGR</sequence>
<dbReference type="EMBL" id="JAWQEG010001423">
    <property type="protein sequence ID" value="KAK3879611.1"/>
    <property type="molecule type" value="Genomic_DNA"/>
</dbReference>
<evidence type="ECO:0000256" key="1">
    <source>
        <dbReference type="SAM" id="MobiDB-lite"/>
    </source>
</evidence>
<organism evidence="2 3">
    <name type="scientific">Petrolisthes cinctipes</name>
    <name type="common">Flat porcelain crab</name>
    <dbReference type="NCBI Taxonomy" id="88211"/>
    <lineage>
        <taxon>Eukaryota</taxon>
        <taxon>Metazoa</taxon>
        <taxon>Ecdysozoa</taxon>
        <taxon>Arthropoda</taxon>
        <taxon>Crustacea</taxon>
        <taxon>Multicrustacea</taxon>
        <taxon>Malacostraca</taxon>
        <taxon>Eumalacostraca</taxon>
        <taxon>Eucarida</taxon>
        <taxon>Decapoda</taxon>
        <taxon>Pleocyemata</taxon>
        <taxon>Anomura</taxon>
        <taxon>Galatheoidea</taxon>
        <taxon>Porcellanidae</taxon>
        <taxon>Petrolisthes</taxon>
    </lineage>
</organism>
<keyword evidence="3" id="KW-1185">Reference proteome</keyword>
<dbReference type="AlphaFoldDB" id="A0AAE1FTM7"/>
<gene>
    <name evidence="2" type="ORF">Pcinc_015834</name>
</gene>
<evidence type="ECO:0000313" key="2">
    <source>
        <dbReference type="EMBL" id="KAK3879611.1"/>
    </source>
</evidence>
<proteinExistence type="predicted"/>
<dbReference type="Proteomes" id="UP001286313">
    <property type="component" value="Unassembled WGS sequence"/>
</dbReference>
<accession>A0AAE1FTM7</accession>
<protein>
    <submittedName>
        <fullName evidence="2">Uncharacterized protein</fullName>
    </submittedName>
</protein>
<evidence type="ECO:0000313" key="3">
    <source>
        <dbReference type="Proteomes" id="UP001286313"/>
    </source>
</evidence>